<evidence type="ECO:0000313" key="2">
    <source>
        <dbReference type="EMBL" id="KPQ44390.1"/>
    </source>
</evidence>
<gene>
    <name evidence="2" type="ORF">MPEBLZ_01023</name>
</gene>
<keyword evidence="1" id="KW-0812">Transmembrane</keyword>
<feature type="transmembrane region" description="Helical" evidence="1">
    <location>
        <begin position="103"/>
        <end position="134"/>
    </location>
</feature>
<feature type="transmembrane region" description="Helical" evidence="1">
    <location>
        <begin position="43"/>
        <end position="61"/>
    </location>
</feature>
<evidence type="ECO:0000313" key="3">
    <source>
        <dbReference type="Proteomes" id="UP000050360"/>
    </source>
</evidence>
<keyword evidence="1" id="KW-1133">Transmembrane helix</keyword>
<dbReference type="EMBL" id="LKCM01000095">
    <property type="protein sequence ID" value="KPQ44390.1"/>
    <property type="molecule type" value="Genomic_DNA"/>
</dbReference>
<feature type="transmembrane region" description="Helical" evidence="1">
    <location>
        <begin position="7"/>
        <end position="31"/>
    </location>
</feature>
<reference evidence="2 3" key="1">
    <citation type="submission" date="2015-09" db="EMBL/GenBank/DDBJ databases">
        <title>A metagenomics-based metabolic model of nitrate-dependent anaerobic oxidation of methane by Methanoperedens-like archaea.</title>
        <authorList>
            <person name="Arshad A."/>
            <person name="Speth D.R."/>
            <person name="De Graaf R.M."/>
            <person name="Op Den Camp H.J."/>
            <person name="Jetten M.S."/>
            <person name="Welte C.U."/>
        </authorList>
    </citation>
    <scope>NUCLEOTIDE SEQUENCE [LARGE SCALE GENOMIC DNA]</scope>
</reference>
<dbReference type="AlphaFoldDB" id="A0A0P8ACB9"/>
<organism evidence="2 3">
    <name type="scientific">Candidatus Methanoperedens nitratireducens</name>
    <dbReference type="NCBI Taxonomy" id="1392998"/>
    <lineage>
        <taxon>Archaea</taxon>
        <taxon>Methanobacteriati</taxon>
        <taxon>Methanobacteriota</taxon>
        <taxon>Stenosarchaea group</taxon>
        <taxon>Methanomicrobia</taxon>
        <taxon>Methanosarcinales</taxon>
        <taxon>ANME-2 cluster</taxon>
        <taxon>Candidatus Methanoperedentaceae</taxon>
        <taxon>Candidatus Methanoperedens</taxon>
    </lineage>
</organism>
<feature type="transmembrane region" description="Helical" evidence="1">
    <location>
        <begin position="73"/>
        <end position="97"/>
    </location>
</feature>
<accession>A0A0P8ACB9</accession>
<comment type="caution">
    <text evidence="2">The sequence shown here is derived from an EMBL/GenBank/DDBJ whole genome shotgun (WGS) entry which is preliminary data.</text>
</comment>
<name>A0A0P8ACB9_9EURY</name>
<sequence length="139" mass="15428">MDLTRKSILTAGCAVVLTSGLIILLVLLTAFPMSYFSISVQKLILILVFIFPLIVAMPLIIRKLNRLPDEKKILGWTFMGLGAEFILFPFMLLIYIFNFSSVFSIIIGGTIIIFSIIFGLSAGLISIITGITLVNRKER</sequence>
<keyword evidence="1" id="KW-0472">Membrane</keyword>
<dbReference type="Proteomes" id="UP000050360">
    <property type="component" value="Unassembled WGS sequence"/>
</dbReference>
<protein>
    <submittedName>
        <fullName evidence="2">Uncharacterized protein</fullName>
    </submittedName>
</protein>
<evidence type="ECO:0000256" key="1">
    <source>
        <dbReference type="SAM" id="Phobius"/>
    </source>
</evidence>
<proteinExistence type="predicted"/>